<dbReference type="PROSITE" id="PS51186">
    <property type="entry name" value="GNAT"/>
    <property type="match status" value="1"/>
</dbReference>
<sequence length="150" mass="16438">MDYRHYAEADLPGVLELCAMEGWPSLPEDPGRAHRALTAPGVTTVVATEDGAPVGFAQLLSDGQIQAYLALISVHPEHRRKGVARKLIVTALRLAGGLRVDLLTDTADGFYRSLPHLRMSGYRLYPEYSGPDRYDPGVSWDRGRKVPNPG</sequence>
<dbReference type="CDD" id="cd04301">
    <property type="entry name" value="NAT_SF"/>
    <property type="match status" value="1"/>
</dbReference>
<feature type="domain" description="N-acetyltransferase" evidence="1">
    <location>
        <begin position="1"/>
        <end position="145"/>
    </location>
</feature>
<proteinExistence type="predicted"/>
<gene>
    <name evidence="2" type="ORF">ABID41_003501</name>
</gene>
<evidence type="ECO:0000313" key="2">
    <source>
        <dbReference type="EMBL" id="MET3528362.1"/>
    </source>
</evidence>
<reference evidence="2 3" key="1">
    <citation type="submission" date="2024-06" db="EMBL/GenBank/DDBJ databases">
        <title>Genomic Encyclopedia of Type Strains, Phase IV (KMG-IV): sequencing the most valuable type-strain genomes for metagenomic binning, comparative biology and taxonomic classification.</title>
        <authorList>
            <person name="Goeker M."/>
        </authorList>
    </citation>
    <scope>NUCLEOTIDE SEQUENCE [LARGE SCALE GENOMIC DNA]</scope>
    <source>
        <strain evidence="2 3">DSM 17809</strain>
    </source>
</reference>
<dbReference type="Pfam" id="PF13508">
    <property type="entry name" value="Acetyltransf_7"/>
    <property type="match status" value="1"/>
</dbReference>
<dbReference type="InterPro" id="IPR000182">
    <property type="entry name" value="GNAT_dom"/>
</dbReference>
<evidence type="ECO:0000259" key="1">
    <source>
        <dbReference type="PROSITE" id="PS51186"/>
    </source>
</evidence>
<protein>
    <submittedName>
        <fullName evidence="2">GNAT superfamily N-acetyltransferase</fullName>
    </submittedName>
</protein>
<dbReference type="Gene3D" id="3.40.630.30">
    <property type="match status" value="1"/>
</dbReference>
<dbReference type="Proteomes" id="UP001549110">
    <property type="component" value="Unassembled WGS sequence"/>
</dbReference>
<dbReference type="InterPro" id="IPR016181">
    <property type="entry name" value="Acyl_CoA_acyltransferase"/>
</dbReference>
<dbReference type="EMBL" id="JBEPLU010000003">
    <property type="protein sequence ID" value="MET3528362.1"/>
    <property type="molecule type" value="Genomic_DNA"/>
</dbReference>
<name>A0ABV2ENZ0_9CAUL</name>
<dbReference type="RefSeq" id="WP_354298289.1">
    <property type="nucleotide sequence ID" value="NZ_JBEPLU010000003.1"/>
</dbReference>
<organism evidence="2 3">
    <name type="scientific">Phenylobacterium koreense</name>
    <dbReference type="NCBI Taxonomy" id="266125"/>
    <lineage>
        <taxon>Bacteria</taxon>
        <taxon>Pseudomonadati</taxon>
        <taxon>Pseudomonadota</taxon>
        <taxon>Alphaproteobacteria</taxon>
        <taxon>Caulobacterales</taxon>
        <taxon>Caulobacteraceae</taxon>
        <taxon>Phenylobacterium</taxon>
    </lineage>
</organism>
<evidence type="ECO:0000313" key="3">
    <source>
        <dbReference type="Proteomes" id="UP001549110"/>
    </source>
</evidence>
<comment type="caution">
    <text evidence="2">The sequence shown here is derived from an EMBL/GenBank/DDBJ whole genome shotgun (WGS) entry which is preliminary data.</text>
</comment>
<keyword evidence="3" id="KW-1185">Reference proteome</keyword>
<accession>A0ABV2ENZ0</accession>
<dbReference type="SUPFAM" id="SSF55729">
    <property type="entry name" value="Acyl-CoA N-acyltransferases (Nat)"/>
    <property type="match status" value="1"/>
</dbReference>